<gene>
    <name evidence="1" type="primary">WBGene00277498</name>
</gene>
<evidence type="ECO:0000313" key="1">
    <source>
        <dbReference type="EnsemblMetazoa" id="PPA39129.1"/>
    </source>
</evidence>
<dbReference type="AlphaFoldDB" id="A0A2A6CT16"/>
<accession>A0A2A6CT16</accession>
<protein>
    <submittedName>
        <fullName evidence="1">Uncharacterized protein</fullName>
    </submittedName>
</protein>
<name>A0A2A6CT16_PRIPA</name>
<proteinExistence type="predicted"/>
<keyword evidence="2" id="KW-1185">Reference proteome</keyword>
<accession>A0A8R1UX49</accession>
<dbReference type="Proteomes" id="UP000005239">
    <property type="component" value="Unassembled WGS sequence"/>
</dbReference>
<sequence>MELKDDVLLTLIFNFKSAVTPLVMLAMYFKASSISRLLCFWPVATTIRNSSAISMILPVAFVALLLCAEAHAVKKQPKCKDWACFASAKCTEGGEEDDLVSLRPNDKLVDDCPAILMIRPYSTKKWQVVMESWNAQANEVKLLQDSSQLFSCKKTTSNSKATSSLLQLEEREKFSSAPISCQFLVGDNQNDVIKSEKSNIKIKLATDVSSVAESTMGEEDFIDDVKRKTKCDPTKILFEISESSDEIVNKVNVQLRTVSCSNTRLISQLQYKSGNEYVDVNITCEGSTNTLASNYKYVVTLAGGIKKEHQNEFHARCYAKACPFCTQPTTPPGKTKPVLGDADGCKTLTCPKFFKIGDLETDEKAKCVKTEGDKFVWKIGGTTIAENTAVECVEQKTCEKIETCSDPCQLDSTTNMPSCKDGYELSVKIDKKEINNFTIACETTTGELKYTEKGKVAALLPVGSTFSCTAAKQSEEKVATGGSSSVPSPLQACIAVATVLSALLIVLSVGLWYWRKRKNEAKAAAESKSKPEKEKGAKDKGEAKQEE</sequence>
<evidence type="ECO:0000313" key="2">
    <source>
        <dbReference type="Proteomes" id="UP000005239"/>
    </source>
</evidence>
<reference evidence="2" key="1">
    <citation type="journal article" date="2008" name="Nat. Genet.">
        <title>The Pristionchus pacificus genome provides a unique perspective on nematode lifestyle and parasitism.</title>
        <authorList>
            <person name="Dieterich C."/>
            <person name="Clifton S.W."/>
            <person name="Schuster L.N."/>
            <person name="Chinwalla A."/>
            <person name="Delehaunty K."/>
            <person name="Dinkelacker I."/>
            <person name="Fulton L."/>
            <person name="Fulton R."/>
            <person name="Godfrey J."/>
            <person name="Minx P."/>
            <person name="Mitreva M."/>
            <person name="Roeseler W."/>
            <person name="Tian H."/>
            <person name="Witte H."/>
            <person name="Yang S.P."/>
            <person name="Wilson R.K."/>
            <person name="Sommer R.J."/>
        </authorList>
    </citation>
    <scope>NUCLEOTIDE SEQUENCE [LARGE SCALE GENOMIC DNA]</scope>
    <source>
        <strain evidence="2">PS312</strain>
    </source>
</reference>
<organism evidence="1 2">
    <name type="scientific">Pristionchus pacificus</name>
    <name type="common">Parasitic nematode worm</name>
    <dbReference type="NCBI Taxonomy" id="54126"/>
    <lineage>
        <taxon>Eukaryota</taxon>
        <taxon>Metazoa</taxon>
        <taxon>Ecdysozoa</taxon>
        <taxon>Nematoda</taxon>
        <taxon>Chromadorea</taxon>
        <taxon>Rhabditida</taxon>
        <taxon>Rhabditina</taxon>
        <taxon>Diplogasteromorpha</taxon>
        <taxon>Diplogasteroidea</taxon>
        <taxon>Neodiplogasteridae</taxon>
        <taxon>Pristionchus</taxon>
    </lineage>
</organism>
<reference evidence="1" key="2">
    <citation type="submission" date="2022-06" db="UniProtKB">
        <authorList>
            <consortium name="EnsemblMetazoa"/>
        </authorList>
    </citation>
    <scope>IDENTIFICATION</scope>
    <source>
        <strain evidence="1">PS312</strain>
    </source>
</reference>
<dbReference type="EnsemblMetazoa" id="PPA39129.1">
    <property type="protein sequence ID" value="PPA39129.1"/>
    <property type="gene ID" value="WBGene00277498"/>
</dbReference>